<feature type="transmembrane region" description="Helical" evidence="7">
    <location>
        <begin position="66"/>
        <end position="91"/>
    </location>
</feature>
<dbReference type="InterPro" id="IPR051539">
    <property type="entry name" value="T4SS-coupling_protein"/>
</dbReference>
<dbReference type="GO" id="GO:0005886">
    <property type="term" value="C:plasma membrane"/>
    <property type="evidence" value="ECO:0007669"/>
    <property type="project" value="UniProtKB-SubCell"/>
</dbReference>
<dbReference type="AlphaFoldDB" id="A0A023PY64"/>
<dbReference type="EMBL" id="CP019690">
    <property type="protein sequence ID" value="ARS09042.1"/>
    <property type="molecule type" value="Genomic_DNA"/>
</dbReference>
<geneLocation type="plasmid" evidence="8">
    <name>p1081-CTXM</name>
</geneLocation>
<evidence type="ECO:0000256" key="2">
    <source>
        <dbReference type="ARBA" id="ARBA00008806"/>
    </source>
</evidence>
<reference evidence="9 11" key="3">
    <citation type="submission" date="2017-02" db="EMBL/GenBank/DDBJ databases">
        <authorList>
            <person name="Svab D."/>
            <person name="Balint B."/>
            <person name="Maroti G."/>
            <person name="Vasarhelyi B."/>
            <person name="Horvath B."/>
            <person name="Toth I."/>
        </authorList>
    </citation>
    <scope>NUCLEOTIDE SEQUENCE [LARGE SCALE GENOMIC DNA]</scope>
    <source>
        <strain evidence="9">75/02</strain>
        <plasmid evidence="9 11">p75-02_2</plasmid>
    </source>
</reference>
<dbReference type="Proteomes" id="UP000194501">
    <property type="component" value="Plasmid p75-02_2"/>
</dbReference>
<accession>A0A023PY64</accession>
<organism evidence="8">
    <name type="scientific">Shigella sonnei</name>
    <dbReference type="NCBI Taxonomy" id="624"/>
    <lineage>
        <taxon>Bacteria</taxon>
        <taxon>Pseudomonadati</taxon>
        <taxon>Pseudomonadota</taxon>
        <taxon>Gammaproteobacteria</taxon>
        <taxon>Enterobacterales</taxon>
        <taxon>Enterobacteriaceae</taxon>
        <taxon>Shigella</taxon>
    </lineage>
</organism>
<evidence type="ECO:0000256" key="3">
    <source>
        <dbReference type="ARBA" id="ARBA00022475"/>
    </source>
</evidence>
<dbReference type="Gene3D" id="3.40.50.300">
    <property type="entry name" value="P-loop containing nucleotide triphosphate hydrolases"/>
    <property type="match status" value="1"/>
</dbReference>
<protein>
    <submittedName>
        <fullName evidence="9 10">Conjugal transfer protein TraK</fullName>
    </submittedName>
    <submittedName>
        <fullName evidence="8">TraK protein</fullName>
    </submittedName>
</protein>
<name>A0A023PY64_SHISO</name>
<gene>
    <name evidence="8" type="primary">traK</name>
    <name evidence="8" type="ORF">BG81_058</name>
    <name evidence="9" type="ORF">BZ172_28970</name>
</gene>
<dbReference type="RefSeq" id="WP_000338974.1">
    <property type="nucleotide sequence ID" value="NZ_CATNOJ010000034.1"/>
</dbReference>
<comment type="subcellular location">
    <subcellularLocation>
        <location evidence="1">Cell membrane</location>
        <topology evidence="1">Multi-pass membrane protein</topology>
    </subcellularLocation>
</comment>
<evidence type="ECO:0000313" key="9">
    <source>
        <dbReference type="EMBL" id="ARS09042.1"/>
    </source>
</evidence>
<dbReference type="InterPro" id="IPR003688">
    <property type="entry name" value="TraG/VirD4"/>
</dbReference>
<dbReference type="EMBL" id="KJ460501">
    <property type="protein sequence ID" value="AHX39534.1"/>
    <property type="molecule type" value="Genomic_DNA"/>
</dbReference>
<evidence type="ECO:0000313" key="11">
    <source>
        <dbReference type="Proteomes" id="UP000194501"/>
    </source>
</evidence>
<keyword evidence="6 7" id="KW-0472">Membrane</keyword>
<keyword evidence="5 7" id="KW-1133">Transmembrane helix</keyword>
<geneLocation type="plasmid" evidence="9 11">
    <name>p75-02_2</name>
</geneLocation>
<geneLocation type="plasmid" evidence="10">
    <name>p1173-CTXM</name>
</geneLocation>
<dbReference type="EMBL" id="KY174331">
    <property type="protein sequence ID" value="ASF89578.1"/>
    <property type="molecule type" value="Genomic_DNA"/>
</dbReference>
<reference evidence="10" key="2">
    <citation type="submission" date="2016-11" db="EMBL/GenBank/DDBJ databases">
        <title>Complete sequence of p1220-CTXM, a pKP048-related IncFIIK plasmid carrying blaCTX-M-14.</title>
        <authorList>
            <person name="Zhang D."/>
            <person name="Yin Z."/>
            <person name="Zhao Y."/>
            <person name="Feng J."/>
            <person name="Jiang X."/>
            <person name="Liang Q."/>
            <person name="Liang L."/>
            <person name="Zhan Z."/>
            <person name="Chen W."/>
            <person name="Wang J."/>
            <person name="Li J."/>
            <person name="Zhou D."/>
        </authorList>
    </citation>
    <scope>NUCLEOTIDE SEQUENCE</scope>
    <source>
        <strain evidence="10">1173</strain>
        <plasmid evidence="10">p1173-CTXM</plasmid>
    </source>
</reference>
<evidence type="ECO:0000256" key="5">
    <source>
        <dbReference type="ARBA" id="ARBA00022989"/>
    </source>
</evidence>
<keyword evidence="3" id="KW-1003">Cell membrane</keyword>
<evidence type="ECO:0000256" key="1">
    <source>
        <dbReference type="ARBA" id="ARBA00004651"/>
    </source>
</evidence>
<keyword evidence="8" id="KW-0614">Plasmid</keyword>
<dbReference type="PANTHER" id="PTHR37937:SF1">
    <property type="entry name" value="CONJUGATIVE TRANSFER: DNA TRANSPORT"/>
    <property type="match status" value="1"/>
</dbReference>
<comment type="similarity">
    <text evidence="2">Belongs to the VirD4/TraG family.</text>
</comment>
<proteinExistence type="inferred from homology"/>
<evidence type="ECO:0000256" key="7">
    <source>
        <dbReference type="SAM" id="Phobius"/>
    </source>
</evidence>
<evidence type="ECO:0000313" key="8">
    <source>
        <dbReference type="EMBL" id="AHX39534.1"/>
    </source>
</evidence>
<dbReference type="SUPFAM" id="SSF52540">
    <property type="entry name" value="P-loop containing nucleoside triphosphate hydrolases"/>
    <property type="match status" value="1"/>
</dbReference>
<evidence type="ECO:0000256" key="4">
    <source>
        <dbReference type="ARBA" id="ARBA00022692"/>
    </source>
</evidence>
<dbReference type="PANTHER" id="PTHR37937">
    <property type="entry name" value="CONJUGATIVE TRANSFER: DNA TRANSPORT"/>
    <property type="match status" value="1"/>
</dbReference>
<evidence type="ECO:0000313" key="10">
    <source>
        <dbReference type="EMBL" id="ASF89578.1"/>
    </source>
</evidence>
<dbReference type="InterPro" id="IPR027417">
    <property type="entry name" value="P-loop_NTPase"/>
</dbReference>
<reference evidence="8" key="1">
    <citation type="submission" date="2014-02" db="EMBL/GenBank/DDBJ databases">
        <title>Plasmid-encoding extended-spectrum beta-lactamase CTX-M-55 in a clinical Shigella sonnei strain, China.</title>
        <authorList>
            <person name="Qu F."/>
            <person name="Ying Z."/>
            <person name="Zhang C."/>
            <person name="Chen Z."/>
            <person name="Bao C."/>
            <person name="Chen S."/>
            <person name="Cui E."/>
            <person name="Yang H."/>
            <person name="Liu C."/>
            <person name="Mao Y."/>
            <person name="Zhou D."/>
        </authorList>
    </citation>
    <scope>NUCLEOTIDE SEQUENCE</scope>
    <source>
        <strain evidence="8">#1081</strain>
        <plasmid evidence="8">p1081-CTXM</plasmid>
    </source>
</reference>
<evidence type="ECO:0000256" key="6">
    <source>
        <dbReference type="ARBA" id="ARBA00023136"/>
    </source>
</evidence>
<sequence length="652" mass="73348">MDAKKTGGLILFLLLLLVGVLIASNYLGGYTALRYSSVDMSLLKWDTFHSVISTFSGNPQYKKLVFMAWFGFSVPLIFFAIFMLIVVIGIMPKKVIYGDARLATDMDLSKSGFFPDKKSPYKHPPILIGKMFKGRYKKQFIYFAGQQFLILYAPTRSGKGVGIVIPNCVNYPGSMVILDIKLENWFLSAGFRQKELGQECFLFAPAGYAETIDQAIKGQIRSHRWNPLDCVSRSDLLRETDLAKIAAILIPASDDPIWSDSARNLFVGLGLYLLDKERFHLEQKAKGHNVPDVLVSISAILKTSVPDGGKDLAAWMGQEIENRSWISDKTKSFFFKFMSAPDRTRGSIETNFSSPLSIFSNPITAEATNFSDFDIRDIRKKPMSIYLGLTPDALITHEKIVNLFFSLLVNENCRELPEHNPDLKYQCLILLDEFTSMGKSEVIERAVGFTAGYNLRFMFILQNEGQGQKSDMYGQEGWTTFTENSAVVLYYPPKSKNALAKKISEEIGVRDMKISKRSISSGGGKGGSSRTRNDDVIERPVLLPEEIVSLRDKKNKARNIAIREIITSEFSRPFIANKIIWFEEPEFKRRVDIARNNHVDIPNLFTQEVMDEIAKIAEIYLPKAGGKKVMVAGGNVITNPDLDNHDKTDVSE</sequence>
<dbReference type="Pfam" id="PF02534">
    <property type="entry name" value="T4SS-DNA_transf"/>
    <property type="match status" value="1"/>
</dbReference>
<dbReference type="CDD" id="cd01127">
    <property type="entry name" value="TrwB_TraG_TraD_VirD4"/>
    <property type="match status" value="1"/>
</dbReference>
<keyword evidence="4 7" id="KW-0812">Transmembrane</keyword>